<comment type="caution">
    <text evidence="3">The sequence shown here is derived from an EMBL/GenBank/DDBJ whole genome shotgun (WGS) entry which is preliminary data.</text>
</comment>
<keyword evidence="4" id="KW-1185">Reference proteome</keyword>
<dbReference type="OrthoDB" id="5352625at2"/>
<dbReference type="Gene3D" id="3.20.20.370">
    <property type="entry name" value="Glycoside hydrolase/deacetylase"/>
    <property type="match status" value="1"/>
</dbReference>
<dbReference type="eggNOG" id="COG0726">
    <property type="taxonomic scope" value="Bacteria"/>
</dbReference>
<evidence type="ECO:0000313" key="4">
    <source>
        <dbReference type="Proteomes" id="UP000005801"/>
    </source>
</evidence>
<dbReference type="GO" id="GO:0005975">
    <property type="term" value="P:carbohydrate metabolic process"/>
    <property type="evidence" value="ECO:0007669"/>
    <property type="project" value="InterPro"/>
</dbReference>
<evidence type="ECO:0000259" key="2">
    <source>
        <dbReference type="PROSITE" id="PS51677"/>
    </source>
</evidence>
<dbReference type="InterPro" id="IPR050248">
    <property type="entry name" value="Polysacc_deacetylase_ArnD"/>
</dbReference>
<dbReference type="STRING" id="391625.PPSIR1_01082"/>
<dbReference type="RefSeq" id="WP_006975502.1">
    <property type="nucleotide sequence ID" value="NZ_ABCS01000095.1"/>
</dbReference>
<evidence type="ECO:0000313" key="3">
    <source>
        <dbReference type="EMBL" id="EDM75326.1"/>
    </source>
</evidence>
<accession>A6GFL2</accession>
<dbReference type="InterPro" id="IPR002509">
    <property type="entry name" value="NODB_dom"/>
</dbReference>
<dbReference type="GO" id="GO:0016810">
    <property type="term" value="F:hydrolase activity, acting on carbon-nitrogen (but not peptide) bonds"/>
    <property type="evidence" value="ECO:0007669"/>
    <property type="project" value="InterPro"/>
</dbReference>
<proteinExistence type="predicted"/>
<protein>
    <submittedName>
        <fullName evidence="3">Putative peptidoglycan GlcNAc deacetylase</fullName>
    </submittedName>
</protein>
<keyword evidence="1" id="KW-0732">Signal</keyword>
<dbReference type="PROSITE" id="PS51677">
    <property type="entry name" value="NODB"/>
    <property type="match status" value="1"/>
</dbReference>
<feature type="signal peptide" evidence="1">
    <location>
        <begin position="1"/>
        <end position="22"/>
    </location>
</feature>
<dbReference type="InterPro" id="IPR011330">
    <property type="entry name" value="Glyco_hydro/deAcase_b/a-brl"/>
</dbReference>
<evidence type="ECO:0000256" key="1">
    <source>
        <dbReference type="SAM" id="SignalP"/>
    </source>
</evidence>
<sequence>MSRRLLAFALVALSLSTTELTAFEASAHEADGQSAALAHQSIEQVSEQTLEPTHPQPLLPPAVGELAELEEGCALAPVPTGRWEGRASDDEWIPGLYPAREALPAGKLALTFDDGPHPGRTPLILDELERQGWTGAFFITGHSVRANTYHLVQRMVAEGHTLANHGWRHDTRMARNVAGLDELEAYVASEFELTQIRVDLAMLATSKEDFRALDREVFDGLRWSKHDRGEQLARMEGIRARHRAVLEARGYSEQDRPHTLGWVRPPGGNPYVGSHWKAEEREAFARAVNAQGMRMVMWDGGTGDSDPKLSVDERMDPKRVAKTATKAARSASREGGIYVAHDRLAPDATKAMLRAFARSGVEIVSLAELDTTHGCAP</sequence>
<organism evidence="3 4">
    <name type="scientific">Plesiocystis pacifica SIR-1</name>
    <dbReference type="NCBI Taxonomy" id="391625"/>
    <lineage>
        <taxon>Bacteria</taxon>
        <taxon>Pseudomonadati</taxon>
        <taxon>Myxococcota</taxon>
        <taxon>Polyangia</taxon>
        <taxon>Nannocystales</taxon>
        <taxon>Nannocystaceae</taxon>
        <taxon>Plesiocystis</taxon>
    </lineage>
</organism>
<dbReference type="SUPFAM" id="SSF88713">
    <property type="entry name" value="Glycoside hydrolase/deacetylase"/>
    <property type="match status" value="1"/>
</dbReference>
<name>A6GFL2_9BACT</name>
<dbReference type="EMBL" id="ABCS01000095">
    <property type="protein sequence ID" value="EDM75326.1"/>
    <property type="molecule type" value="Genomic_DNA"/>
</dbReference>
<dbReference type="AlphaFoldDB" id="A6GFL2"/>
<feature type="domain" description="NodB homology" evidence="2">
    <location>
        <begin position="106"/>
        <end position="195"/>
    </location>
</feature>
<dbReference type="PANTHER" id="PTHR10587">
    <property type="entry name" value="GLYCOSYL TRANSFERASE-RELATED"/>
    <property type="match status" value="1"/>
</dbReference>
<reference evidence="3 4" key="1">
    <citation type="submission" date="2007-06" db="EMBL/GenBank/DDBJ databases">
        <authorList>
            <person name="Shimkets L."/>
            <person name="Ferriera S."/>
            <person name="Johnson J."/>
            <person name="Kravitz S."/>
            <person name="Beeson K."/>
            <person name="Sutton G."/>
            <person name="Rogers Y.-H."/>
            <person name="Friedman R."/>
            <person name="Frazier M."/>
            <person name="Venter J.C."/>
        </authorList>
    </citation>
    <scope>NUCLEOTIDE SEQUENCE [LARGE SCALE GENOMIC DNA]</scope>
    <source>
        <strain evidence="3 4">SIR-1</strain>
    </source>
</reference>
<gene>
    <name evidence="3" type="ORF">PPSIR1_01082</name>
</gene>
<dbReference type="Proteomes" id="UP000005801">
    <property type="component" value="Unassembled WGS sequence"/>
</dbReference>
<dbReference type="CDD" id="cd10917">
    <property type="entry name" value="CE4_NodB_like_6s_7s"/>
    <property type="match status" value="1"/>
</dbReference>
<dbReference type="Pfam" id="PF01522">
    <property type="entry name" value="Polysacc_deac_1"/>
    <property type="match status" value="1"/>
</dbReference>
<feature type="chain" id="PRO_5002693951" evidence="1">
    <location>
        <begin position="23"/>
        <end position="377"/>
    </location>
</feature>